<reference evidence="1 2" key="1">
    <citation type="journal article" date="2020" name="Nature">
        <title>Six reference-quality genomes reveal evolution of bat adaptations.</title>
        <authorList>
            <person name="Jebb D."/>
            <person name="Huang Z."/>
            <person name="Pippel M."/>
            <person name="Hughes G.M."/>
            <person name="Lavrichenko K."/>
            <person name="Devanna P."/>
            <person name="Winkler S."/>
            <person name="Jermiin L.S."/>
            <person name="Skirmuntt E.C."/>
            <person name="Katzourakis A."/>
            <person name="Burkitt-Gray L."/>
            <person name="Ray D.A."/>
            <person name="Sullivan K.A.M."/>
            <person name="Roscito J.G."/>
            <person name="Kirilenko B.M."/>
            <person name="Davalos L.M."/>
            <person name="Corthals A.P."/>
            <person name="Power M.L."/>
            <person name="Jones G."/>
            <person name="Ransome R.D."/>
            <person name="Dechmann D.K.N."/>
            <person name="Locatelli A.G."/>
            <person name="Puechmaille S.J."/>
            <person name="Fedrigo O."/>
            <person name="Jarvis E.D."/>
            <person name="Hiller M."/>
            <person name="Vernes S.C."/>
            <person name="Myers E.W."/>
            <person name="Teeling E.C."/>
        </authorList>
    </citation>
    <scope>NUCLEOTIDE SEQUENCE [LARGE SCALE GENOMIC DNA]</scope>
    <source>
        <strain evidence="1">MMolMol1</strain>
        <tissue evidence="1">Muscle</tissue>
    </source>
</reference>
<accession>A0A7J8JUY9</accession>
<evidence type="ECO:0000313" key="1">
    <source>
        <dbReference type="EMBL" id="KAF6500724.1"/>
    </source>
</evidence>
<keyword evidence="2" id="KW-1185">Reference proteome</keyword>
<evidence type="ECO:0000313" key="2">
    <source>
        <dbReference type="Proteomes" id="UP000550707"/>
    </source>
</evidence>
<proteinExistence type="predicted"/>
<dbReference type="AlphaFoldDB" id="A0A7J8JUY9"/>
<dbReference type="EMBL" id="JACASF010000001">
    <property type="protein sequence ID" value="KAF6500724.1"/>
    <property type="molecule type" value="Genomic_DNA"/>
</dbReference>
<dbReference type="InParanoid" id="A0A7J8JUY9"/>
<name>A0A7J8JUY9_MOLMO</name>
<sequence>MLTCKMGMALSITKFKRDTNTHFLTLLGAPRKPDGHPAVSSSWCSVGNQQSQQPLCPKTDKHQATVPCWAHRSVHQSRPAWRLCPGSLSKTGIPGTEACLCFHLVVTLGTAPKGTGAGGTGVSFCHCSWEPALVVLRSGA</sequence>
<protein>
    <submittedName>
        <fullName evidence="1">Uncharacterized protein</fullName>
    </submittedName>
</protein>
<dbReference type="Proteomes" id="UP000550707">
    <property type="component" value="Unassembled WGS sequence"/>
</dbReference>
<comment type="caution">
    <text evidence="1">The sequence shown here is derived from an EMBL/GenBank/DDBJ whole genome shotgun (WGS) entry which is preliminary data.</text>
</comment>
<gene>
    <name evidence="1" type="ORF">HJG59_007783</name>
</gene>
<organism evidence="1 2">
    <name type="scientific">Molossus molossus</name>
    <name type="common">Pallas' mastiff bat</name>
    <name type="synonym">Vespertilio molossus</name>
    <dbReference type="NCBI Taxonomy" id="27622"/>
    <lineage>
        <taxon>Eukaryota</taxon>
        <taxon>Metazoa</taxon>
        <taxon>Chordata</taxon>
        <taxon>Craniata</taxon>
        <taxon>Vertebrata</taxon>
        <taxon>Euteleostomi</taxon>
        <taxon>Mammalia</taxon>
        <taxon>Eutheria</taxon>
        <taxon>Laurasiatheria</taxon>
        <taxon>Chiroptera</taxon>
        <taxon>Yangochiroptera</taxon>
        <taxon>Molossidae</taxon>
        <taxon>Molossus</taxon>
    </lineage>
</organism>